<dbReference type="Proteomes" id="UP000036403">
    <property type="component" value="Unassembled WGS sequence"/>
</dbReference>
<dbReference type="GO" id="GO:0016887">
    <property type="term" value="F:ATP hydrolysis activity"/>
    <property type="evidence" value="ECO:0007669"/>
    <property type="project" value="InterPro"/>
</dbReference>
<dbReference type="Pfam" id="PF02617">
    <property type="entry name" value="ClpS"/>
    <property type="match status" value="1"/>
</dbReference>
<dbReference type="InterPro" id="IPR022935">
    <property type="entry name" value="ClpS"/>
</dbReference>
<dbReference type="InterPro" id="IPR003959">
    <property type="entry name" value="ATPase_AAA_core"/>
</dbReference>
<feature type="compositionally biased region" description="Polar residues" evidence="4">
    <location>
        <begin position="10"/>
        <end position="35"/>
    </location>
</feature>
<dbReference type="PANTHER" id="PTHR11638:SF111">
    <property type="entry name" value="ATP-DEPENDENT CLP PROTEASE ATP-BINDING SUBUNIT CLPA"/>
    <property type="match status" value="1"/>
</dbReference>
<dbReference type="InterPro" id="IPR027417">
    <property type="entry name" value="P-loop_NTPase"/>
</dbReference>
<dbReference type="Gene3D" id="3.40.50.300">
    <property type="entry name" value="P-loop containing nucleotide triphosphate hydrolases"/>
    <property type="match status" value="1"/>
</dbReference>
<dbReference type="GO" id="GO:0005524">
    <property type="term" value="F:ATP binding"/>
    <property type="evidence" value="ECO:0007669"/>
    <property type="project" value="UniProtKB-KW"/>
</dbReference>
<keyword evidence="2 6" id="KW-0067">ATP-binding</keyword>
<dbReference type="SUPFAM" id="SSF54736">
    <property type="entry name" value="ClpS-like"/>
    <property type="match status" value="1"/>
</dbReference>
<dbReference type="HAMAP" id="MF_00302">
    <property type="entry name" value="ClpS"/>
    <property type="match status" value="1"/>
</dbReference>
<feature type="region of interest" description="Disordered" evidence="4">
    <location>
        <begin position="1"/>
        <end position="41"/>
    </location>
</feature>
<feature type="non-terminal residue" evidence="6">
    <location>
        <position position="1"/>
    </location>
</feature>
<dbReference type="Pfam" id="PF00004">
    <property type="entry name" value="AAA"/>
    <property type="match status" value="1"/>
</dbReference>
<evidence type="ECO:0000313" key="7">
    <source>
        <dbReference type="Proteomes" id="UP000036403"/>
    </source>
</evidence>
<dbReference type="EMBL" id="LBMM01005227">
    <property type="protein sequence ID" value="KMQ91696.1"/>
    <property type="molecule type" value="Genomic_DNA"/>
</dbReference>
<reference evidence="6 7" key="1">
    <citation type="submission" date="2015-04" db="EMBL/GenBank/DDBJ databases">
        <title>Lasius niger genome sequencing.</title>
        <authorList>
            <person name="Konorov E.A."/>
            <person name="Nikitin M.A."/>
            <person name="Kirill M.V."/>
            <person name="Chang P."/>
        </authorList>
    </citation>
    <scope>NUCLEOTIDE SEQUENCE [LARGE SCALE GENOMIC DNA]</scope>
    <source>
        <tissue evidence="6">Whole</tissue>
    </source>
</reference>
<dbReference type="GO" id="GO:0006508">
    <property type="term" value="P:proteolysis"/>
    <property type="evidence" value="ECO:0007669"/>
    <property type="project" value="UniProtKB-KW"/>
</dbReference>
<protein>
    <submittedName>
        <fullName evidence="6">Atp-dependent clp protease atp-binding protein</fullName>
    </submittedName>
</protein>
<dbReference type="InterPro" id="IPR050130">
    <property type="entry name" value="ClpA_ClpB"/>
</dbReference>
<proteinExistence type="inferred from homology"/>
<keyword evidence="3" id="KW-0143">Chaperone</keyword>
<dbReference type="Gene3D" id="1.10.8.60">
    <property type="match status" value="1"/>
</dbReference>
<evidence type="ECO:0000256" key="4">
    <source>
        <dbReference type="SAM" id="MobiDB-lite"/>
    </source>
</evidence>
<dbReference type="PaxDb" id="67767-A0A0J7KN83"/>
<keyword evidence="1" id="KW-0547">Nucleotide-binding</keyword>
<dbReference type="AlphaFoldDB" id="A0A0J7KN83"/>
<evidence type="ECO:0000256" key="2">
    <source>
        <dbReference type="ARBA" id="ARBA00022840"/>
    </source>
</evidence>
<gene>
    <name evidence="6" type="ORF">RF55_8406</name>
</gene>
<dbReference type="PROSITE" id="PS00870">
    <property type="entry name" value="CLPAB_1"/>
    <property type="match status" value="1"/>
</dbReference>
<dbReference type="STRING" id="67767.A0A0J7KN83"/>
<dbReference type="InterPro" id="IPR041546">
    <property type="entry name" value="ClpA/ClpB_AAA_lid"/>
</dbReference>
<dbReference type="GO" id="GO:0005737">
    <property type="term" value="C:cytoplasm"/>
    <property type="evidence" value="ECO:0007669"/>
    <property type="project" value="TreeGrafter"/>
</dbReference>
<dbReference type="PANTHER" id="PTHR11638">
    <property type="entry name" value="ATP-DEPENDENT CLP PROTEASE"/>
    <property type="match status" value="1"/>
</dbReference>
<dbReference type="GO" id="GO:0008233">
    <property type="term" value="F:peptidase activity"/>
    <property type="evidence" value="ECO:0007669"/>
    <property type="project" value="UniProtKB-KW"/>
</dbReference>
<keyword evidence="7" id="KW-1185">Reference proteome</keyword>
<dbReference type="GO" id="GO:0034605">
    <property type="term" value="P:cellular response to heat"/>
    <property type="evidence" value="ECO:0007669"/>
    <property type="project" value="TreeGrafter"/>
</dbReference>
<dbReference type="SMART" id="SM00382">
    <property type="entry name" value="AAA"/>
    <property type="match status" value="1"/>
</dbReference>
<keyword evidence="6" id="KW-0645">Protease</keyword>
<dbReference type="InterPro" id="IPR018368">
    <property type="entry name" value="ClpA/B_CS1"/>
</dbReference>
<dbReference type="InterPro" id="IPR003769">
    <property type="entry name" value="ClpS_core"/>
</dbReference>
<dbReference type="Pfam" id="PF17871">
    <property type="entry name" value="AAA_lid_9"/>
    <property type="match status" value="1"/>
</dbReference>
<organism evidence="6 7">
    <name type="scientific">Lasius niger</name>
    <name type="common">Black garden ant</name>
    <dbReference type="NCBI Taxonomy" id="67767"/>
    <lineage>
        <taxon>Eukaryota</taxon>
        <taxon>Metazoa</taxon>
        <taxon>Ecdysozoa</taxon>
        <taxon>Arthropoda</taxon>
        <taxon>Hexapoda</taxon>
        <taxon>Insecta</taxon>
        <taxon>Pterygota</taxon>
        <taxon>Neoptera</taxon>
        <taxon>Endopterygota</taxon>
        <taxon>Hymenoptera</taxon>
        <taxon>Apocrita</taxon>
        <taxon>Aculeata</taxon>
        <taxon>Formicoidea</taxon>
        <taxon>Formicidae</taxon>
        <taxon>Formicinae</taxon>
        <taxon>Lasius</taxon>
        <taxon>Lasius</taxon>
    </lineage>
</organism>
<keyword evidence="6" id="KW-0378">Hydrolase</keyword>
<dbReference type="SUPFAM" id="SSF52540">
    <property type="entry name" value="P-loop containing nucleoside triphosphate hydrolases"/>
    <property type="match status" value="1"/>
</dbReference>
<feature type="non-terminal residue" evidence="6">
    <location>
        <position position="588"/>
    </location>
</feature>
<evidence type="ECO:0000256" key="1">
    <source>
        <dbReference type="ARBA" id="ARBA00022741"/>
    </source>
</evidence>
<dbReference type="InterPro" id="IPR014719">
    <property type="entry name" value="Ribosomal_bL12_C/ClpS-like"/>
</dbReference>
<dbReference type="Gene3D" id="1.10.1780.10">
    <property type="entry name" value="Clp, N-terminal domain"/>
    <property type="match status" value="1"/>
</dbReference>
<evidence type="ECO:0000256" key="3">
    <source>
        <dbReference type="ARBA" id="ARBA00023186"/>
    </source>
</evidence>
<dbReference type="CDD" id="cd00009">
    <property type="entry name" value="AAA"/>
    <property type="match status" value="1"/>
</dbReference>
<dbReference type="GO" id="GO:0030163">
    <property type="term" value="P:protein catabolic process"/>
    <property type="evidence" value="ECO:0007669"/>
    <property type="project" value="InterPro"/>
</dbReference>
<sequence>MTNDIHSDKPQNSSISDNAHAATSSQEEGSRSAATSEEIKGLEEAQSLKEKILGAQSLSGKKPPSLYRVVLLNDDFTPEAFVMAVLRSCFGHNEEQSKNLIQEIQNKGSGVGGIYSYEIAETKMDQHLLLALTDDEEAAEVLNRKDISLEDLRRELREFLASGVIPTSRDELLTPPIPTLAFQRVIQRAIVRMQAENETTVSGIDLLLSLFSEKESFAVYTLMKRNFTRLEVLESSGRKDAAKQAQASAKMGRHPFHDPDDMGDEMEENPLQLYCRNLTEEAKEGRLDPLIGREKELFRTIQILCRRHKNNPLLVGHPGVGKTAIAEGLATKIVKGEIPDPLKKIEIYALNTGALVAGTRYRGDFEERIVALLEAIDDNPNALLFIDEAHVLMGAGSSNNSGTDAANLLKPALASGKLRCIAATTYQEYRQSFERDPALGRRFQKIDVAEPTEDQTLAILEGLKPKLECFHKVLYAPEALKSAVALSVRHLHQRQLPDKAIDLLDEAGAANRLKRPSGRKTPSKISPREIEDVLAVIANIPVPRLRRNEAARLRQLRSNLEKTIFGQQKAIDTLLSAVVLSRSGLRDV</sequence>
<feature type="domain" description="AAA+ ATPase" evidence="5">
    <location>
        <begin position="308"/>
        <end position="453"/>
    </location>
</feature>
<dbReference type="OrthoDB" id="7127554at2759"/>
<evidence type="ECO:0000313" key="6">
    <source>
        <dbReference type="EMBL" id="KMQ91696.1"/>
    </source>
</evidence>
<dbReference type="InterPro" id="IPR036628">
    <property type="entry name" value="Clp_N_dom_sf"/>
</dbReference>
<dbReference type="SUPFAM" id="SSF81923">
    <property type="entry name" value="Double Clp-N motif"/>
    <property type="match status" value="1"/>
</dbReference>
<comment type="caution">
    <text evidence="6">The sequence shown here is derived from an EMBL/GenBank/DDBJ whole genome shotgun (WGS) entry which is preliminary data.</text>
</comment>
<evidence type="ECO:0000259" key="5">
    <source>
        <dbReference type="SMART" id="SM00382"/>
    </source>
</evidence>
<accession>A0A0J7KN83</accession>
<dbReference type="InterPro" id="IPR003593">
    <property type="entry name" value="AAA+_ATPase"/>
</dbReference>
<name>A0A0J7KN83_LASNI</name>